<name>F1DF72_PLAFA</name>
<gene>
    <name evidence="2" type="primary">var-4624</name>
</gene>
<proteinExistence type="predicted"/>
<feature type="non-terminal residue" evidence="2">
    <location>
        <position position="1"/>
    </location>
</feature>
<dbReference type="InterPro" id="IPR008602">
    <property type="entry name" value="Duffy-antigen-binding"/>
</dbReference>
<evidence type="ECO:0000313" key="2">
    <source>
        <dbReference type="EMBL" id="ADX62014.1"/>
    </source>
</evidence>
<dbReference type="SUPFAM" id="SSF140924">
    <property type="entry name" value="Duffy binding domain-like"/>
    <property type="match status" value="1"/>
</dbReference>
<evidence type="ECO:0000259" key="1">
    <source>
        <dbReference type="Pfam" id="PF05424"/>
    </source>
</evidence>
<organism evidence="2">
    <name type="scientific">Plasmodium falciparum</name>
    <name type="common">malaria parasite P. falciparum</name>
    <dbReference type="NCBI Taxonomy" id="5833"/>
    <lineage>
        <taxon>Eukaryota</taxon>
        <taxon>Sar</taxon>
        <taxon>Alveolata</taxon>
        <taxon>Apicomplexa</taxon>
        <taxon>Aconoidasida</taxon>
        <taxon>Haemosporida</taxon>
        <taxon>Plasmodiidae</taxon>
        <taxon>Plasmodium</taxon>
        <taxon>Plasmodium (Laverania)</taxon>
    </lineage>
</organism>
<dbReference type="InterPro" id="IPR042202">
    <property type="entry name" value="Duffy-ag-bd_sf"/>
</dbReference>
<sequence length="201" mass="23290">LHLCSHNLESIDTKNYNSDNAKHKLLLEVCLAAKHEGETLTTQHGQHQETNPGTASQLCTVLARSFADIGDIVRGRDLFLGNNKEKEKREQLDKNLKTIFGHIYEELKKHKNLKDEAQKRYNGDDPNFFQLREDWWDANRHTVWKAITCSEQLKGDKYFRNTCNGGEQTTGYCRCKGDQPNADKENIDPPTYFDYVPQYLR</sequence>
<dbReference type="Pfam" id="PF05424">
    <property type="entry name" value="Duffy_binding"/>
    <property type="match status" value="1"/>
</dbReference>
<dbReference type="EMBL" id="HQ733807">
    <property type="protein sequence ID" value="ADX62014.1"/>
    <property type="molecule type" value="Genomic_DNA"/>
</dbReference>
<dbReference type="GO" id="GO:0046789">
    <property type="term" value="F:host cell surface receptor binding"/>
    <property type="evidence" value="ECO:0007669"/>
    <property type="project" value="InterPro"/>
</dbReference>
<reference evidence="2" key="1">
    <citation type="journal article" date="2011" name="PLoS ONE">
        <title>A Molecular Epidemiological Study of var Gene Diversity to Characterize the Reservoir of Plasmodium falciparum in Humans in Africa.</title>
        <authorList>
            <person name="Chen D.S."/>
            <person name="Barry A.E."/>
            <person name="Leliwa-Sytek A."/>
            <person name="Smith T.-A."/>
            <person name="Peterson I."/>
            <person name="Brown S.M."/>
            <person name="Migot-Nabias F."/>
            <person name="Deloron P."/>
            <person name="Kortok M.M."/>
            <person name="Marsh K."/>
            <person name="Daily J.P."/>
            <person name="Ndiaye D."/>
            <person name="Sarr O."/>
            <person name="Mboup S."/>
            <person name="Day K.P."/>
        </authorList>
    </citation>
    <scope>NUCLEOTIDE SEQUENCE</scope>
    <source>
        <strain evidence="2">PIK45</strain>
    </source>
</reference>
<feature type="non-terminal residue" evidence="2">
    <location>
        <position position="201"/>
    </location>
</feature>
<feature type="domain" description="Duffy-antigen binding" evidence="1">
    <location>
        <begin position="1"/>
        <end position="201"/>
    </location>
</feature>
<accession>F1DF72</accession>
<protein>
    <submittedName>
        <fullName evidence="2">Erythrocyte membrane protein 1</fullName>
    </submittedName>
</protein>
<dbReference type="Gene3D" id="1.20.1310.20">
    <property type="entry name" value="Duffy-antigen binding domain"/>
    <property type="match status" value="1"/>
</dbReference>
<dbReference type="GO" id="GO:0016020">
    <property type="term" value="C:membrane"/>
    <property type="evidence" value="ECO:0007669"/>
    <property type="project" value="InterPro"/>
</dbReference>
<dbReference type="AlphaFoldDB" id="F1DF72"/>